<accession>A0ABW3D228</accession>
<dbReference type="Proteomes" id="UP001596978">
    <property type="component" value="Unassembled WGS sequence"/>
</dbReference>
<keyword evidence="4" id="KW-1185">Reference proteome</keyword>
<organism evidence="3 4">
    <name type="scientific">Sungkyunkwania multivorans</name>
    <dbReference type="NCBI Taxonomy" id="1173618"/>
    <lineage>
        <taxon>Bacteria</taxon>
        <taxon>Pseudomonadati</taxon>
        <taxon>Bacteroidota</taxon>
        <taxon>Flavobacteriia</taxon>
        <taxon>Flavobacteriales</taxon>
        <taxon>Flavobacteriaceae</taxon>
        <taxon>Sungkyunkwania</taxon>
    </lineage>
</organism>
<dbReference type="Pfam" id="PF13568">
    <property type="entry name" value="OMP_b-brl_2"/>
    <property type="match status" value="1"/>
</dbReference>
<evidence type="ECO:0000256" key="1">
    <source>
        <dbReference type="SAM" id="SignalP"/>
    </source>
</evidence>
<feature type="signal peptide" evidence="1">
    <location>
        <begin position="1"/>
        <end position="22"/>
    </location>
</feature>
<keyword evidence="1" id="KW-0732">Signal</keyword>
<dbReference type="EMBL" id="JBHTJH010000017">
    <property type="protein sequence ID" value="MFD0863177.1"/>
    <property type="molecule type" value="Genomic_DNA"/>
</dbReference>
<feature type="chain" id="PRO_5046832995" evidence="1">
    <location>
        <begin position="23"/>
        <end position="224"/>
    </location>
</feature>
<protein>
    <submittedName>
        <fullName evidence="3">Outer membrane beta-barrel protein</fullName>
    </submittedName>
</protein>
<sequence>MNFKQSLLLVALSWCFVTNVFAQRPSYRIESGYGITVGAASYNINTDAFETTTGIGVTGGLHVKGGIEHRWYDVSFGIQFYDNNFKVTGTDISDNSETDIEYKLQAVQFFFLGHYKIARDHLYIDFGPSIQINDKLKLKNKSQEEILVNGLTDVTANEIREVSGFNVNLLLGFTAGSRSLKFRGQYQFGVNNILDKLNGKGLDPDEDKFKGRQGILSGSVIFYF</sequence>
<reference evidence="4" key="1">
    <citation type="journal article" date="2019" name="Int. J. Syst. Evol. Microbiol.">
        <title>The Global Catalogue of Microorganisms (GCM) 10K type strain sequencing project: providing services to taxonomists for standard genome sequencing and annotation.</title>
        <authorList>
            <consortium name="The Broad Institute Genomics Platform"/>
            <consortium name="The Broad Institute Genome Sequencing Center for Infectious Disease"/>
            <person name="Wu L."/>
            <person name="Ma J."/>
        </authorList>
    </citation>
    <scope>NUCLEOTIDE SEQUENCE [LARGE SCALE GENOMIC DNA]</scope>
    <source>
        <strain evidence="4">CCUG 62952</strain>
    </source>
</reference>
<comment type="caution">
    <text evidence="3">The sequence shown here is derived from an EMBL/GenBank/DDBJ whole genome shotgun (WGS) entry which is preliminary data.</text>
</comment>
<gene>
    <name evidence="3" type="ORF">ACFQ1M_13255</name>
</gene>
<proteinExistence type="predicted"/>
<evidence type="ECO:0000259" key="2">
    <source>
        <dbReference type="Pfam" id="PF13568"/>
    </source>
</evidence>
<evidence type="ECO:0000313" key="4">
    <source>
        <dbReference type="Proteomes" id="UP001596978"/>
    </source>
</evidence>
<dbReference type="RefSeq" id="WP_386408983.1">
    <property type="nucleotide sequence ID" value="NZ_JBHTJH010000017.1"/>
</dbReference>
<feature type="domain" description="Outer membrane protein beta-barrel" evidence="2">
    <location>
        <begin position="21"/>
        <end position="194"/>
    </location>
</feature>
<dbReference type="InterPro" id="IPR025665">
    <property type="entry name" value="Beta-barrel_OMP_2"/>
</dbReference>
<name>A0ABW3D228_9FLAO</name>
<evidence type="ECO:0000313" key="3">
    <source>
        <dbReference type="EMBL" id="MFD0863177.1"/>
    </source>
</evidence>